<feature type="compositionally biased region" description="Basic and acidic residues" evidence="1">
    <location>
        <begin position="43"/>
        <end position="55"/>
    </location>
</feature>
<dbReference type="Proteomes" id="UP000008021">
    <property type="component" value="Chromosome 11"/>
</dbReference>
<reference evidence="2" key="2">
    <citation type="submission" date="2018-05" db="EMBL/GenBank/DDBJ databases">
        <title>OmerRS3 (Oryza meridionalis Reference Sequence Version 3).</title>
        <authorList>
            <person name="Zhang J."/>
            <person name="Kudrna D."/>
            <person name="Lee S."/>
            <person name="Talag J."/>
            <person name="Welchert J."/>
            <person name="Wing R.A."/>
        </authorList>
    </citation>
    <scope>NUCLEOTIDE SEQUENCE [LARGE SCALE GENOMIC DNA]</scope>
    <source>
        <strain evidence="2">cv. OR44</strain>
    </source>
</reference>
<accession>A0A0E0F4R1</accession>
<dbReference type="Gramene" id="OMERI11G08540.1">
    <property type="protein sequence ID" value="OMERI11G08540.1"/>
    <property type="gene ID" value="OMERI11G08540"/>
</dbReference>
<reference evidence="2" key="1">
    <citation type="submission" date="2015-04" db="UniProtKB">
        <authorList>
            <consortium name="EnsemblPlants"/>
        </authorList>
    </citation>
    <scope>IDENTIFICATION</scope>
</reference>
<dbReference type="EnsemblPlants" id="OMERI11G08540.1">
    <property type="protein sequence ID" value="OMERI11G08540.1"/>
    <property type="gene ID" value="OMERI11G08540"/>
</dbReference>
<dbReference type="HOGENOM" id="CLU_1752625_0_0_1"/>
<evidence type="ECO:0000256" key="1">
    <source>
        <dbReference type="SAM" id="MobiDB-lite"/>
    </source>
</evidence>
<organism evidence="2">
    <name type="scientific">Oryza meridionalis</name>
    <dbReference type="NCBI Taxonomy" id="40149"/>
    <lineage>
        <taxon>Eukaryota</taxon>
        <taxon>Viridiplantae</taxon>
        <taxon>Streptophyta</taxon>
        <taxon>Embryophyta</taxon>
        <taxon>Tracheophyta</taxon>
        <taxon>Spermatophyta</taxon>
        <taxon>Magnoliopsida</taxon>
        <taxon>Liliopsida</taxon>
        <taxon>Poales</taxon>
        <taxon>Poaceae</taxon>
        <taxon>BOP clade</taxon>
        <taxon>Oryzoideae</taxon>
        <taxon>Oryzeae</taxon>
        <taxon>Oryzinae</taxon>
        <taxon>Oryza</taxon>
    </lineage>
</organism>
<evidence type="ECO:0000313" key="2">
    <source>
        <dbReference type="EnsemblPlants" id="OMERI11G08540.1"/>
    </source>
</evidence>
<dbReference type="AlphaFoldDB" id="A0A0E0F4R1"/>
<proteinExistence type="predicted"/>
<keyword evidence="3" id="KW-1185">Reference proteome</keyword>
<evidence type="ECO:0000313" key="3">
    <source>
        <dbReference type="Proteomes" id="UP000008021"/>
    </source>
</evidence>
<evidence type="ECO:0008006" key="4">
    <source>
        <dbReference type="Google" id="ProtNLM"/>
    </source>
</evidence>
<feature type="region of interest" description="Disordered" evidence="1">
    <location>
        <begin position="1"/>
        <end position="149"/>
    </location>
</feature>
<sequence>MADSEPGGTSDIEDLAEKDGKIRRSGGGFEEKRQGEGGISALRRSDGGCKKEPRSRQRLPGATGLGSSKRARWRSGGSPPLLSFTPPDLGEGEEGNGGGSATAATTVEEGSDGNPPILSFTTPYLAGGDERNSGGGDNGNNRSRRRRRQ</sequence>
<protein>
    <recommendedName>
        <fullName evidence="4">DUF834 domain-containing protein</fullName>
    </recommendedName>
</protein>
<name>A0A0E0F4R1_9ORYZ</name>